<accession>A0A1I2U128</accession>
<reference evidence="2" key="1">
    <citation type="submission" date="2016-10" db="EMBL/GenBank/DDBJ databases">
        <authorList>
            <person name="Varghese N."/>
            <person name="Submissions S."/>
        </authorList>
    </citation>
    <scope>NUCLEOTIDE SEQUENCE [LARGE SCALE GENOMIC DNA]</scope>
    <source>
        <strain evidence="2">CGMCC 1.10971</strain>
    </source>
</reference>
<dbReference type="STRING" id="1045558.SAMN05216175_11128"/>
<dbReference type="GO" id="GO:0032259">
    <property type="term" value="P:methylation"/>
    <property type="evidence" value="ECO:0007669"/>
    <property type="project" value="UniProtKB-KW"/>
</dbReference>
<protein>
    <submittedName>
        <fullName evidence="1">DNA phosphorothioation-associated putative methyltransferase</fullName>
    </submittedName>
</protein>
<dbReference type="NCBIfam" id="TIGR04096">
    <property type="entry name" value="dnd_rel_methyl"/>
    <property type="match status" value="1"/>
</dbReference>
<dbReference type="Proteomes" id="UP000198623">
    <property type="component" value="Unassembled WGS sequence"/>
</dbReference>
<dbReference type="InterPro" id="IPR024019">
    <property type="entry name" value="CHP04096"/>
</dbReference>
<name>A0A1I2U128_9GAMM</name>
<sequence length="674" mass="77670">MDQDRFMKLVSELTLGKRLPDVIYLHRSALEYIADELSKFTYLIAKAGQIDDEHWNVVKYYRKDFRLSYLHYPLFFDDSYPALERSSTVDLRSTTKREMDYSKAENPPILHRKELFVHPDHPEYENFITLTQEGETAGLYENHKIIGFRDSWYRLINQSGYALVDGRLFRQAALQTGDQAQVDRHKTAIQRHSLSAPMKSLSKHGYLDGTFSVFDYGCGLGDDLCELEAHGIDVAGWDPAHRPDADIFSADIVNIGFVINVIEDREERIEALMRAYELAGKVLVISAMLASDSFIQRFRPYKDGVITSRNTFQKYYAQSELQAFIEQTLEENAIAIAPGIYYVFRDKLQEQSFLSNRQLRHHQWKQLTQRPVNSLSKMQVLIGQNTELCERFWQVCLELGRLPASDEFEGYANIVEVFGSSKRLFDVLNAGAASLDFELSKAMKKDDLIVYFALALFGKRKPYTRLADGLKRDVKALFGTYKEVQERARHALFEVSDVQKIYSACKTAYENLSASVMDEQHSLTIHRGFLEELPQILRIYVGCAVQLYGELDEVSLIKIHIQSGKVSLMVYDEFDESPLPLLLERIKIKMRDQDVDFFDYVDGYAPQPLYLKSKLIDSSFSYYEKQMSFDRRLQRLVPSIQGLLGPGNIELQRLLAEQGKVAKGYRFYSIKKTG</sequence>
<dbReference type="AlphaFoldDB" id="A0A1I2U128"/>
<dbReference type="OrthoDB" id="224775at2"/>
<organism evidence="1 2">
    <name type="scientific">Neptunomonas qingdaonensis</name>
    <dbReference type="NCBI Taxonomy" id="1045558"/>
    <lineage>
        <taxon>Bacteria</taxon>
        <taxon>Pseudomonadati</taxon>
        <taxon>Pseudomonadota</taxon>
        <taxon>Gammaproteobacteria</taxon>
        <taxon>Oceanospirillales</taxon>
        <taxon>Oceanospirillaceae</taxon>
        <taxon>Neptunomonas</taxon>
    </lineage>
</organism>
<evidence type="ECO:0000313" key="2">
    <source>
        <dbReference type="Proteomes" id="UP000198623"/>
    </source>
</evidence>
<keyword evidence="2" id="KW-1185">Reference proteome</keyword>
<gene>
    <name evidence="1" type="ORF">SAMN05216175_11128</name>
</gene>
<evidence type="ECO:0000313" key="1">
    <source>
        <dbReference type="EMBL" id="SFG68586.1"/>
    </source>
</evidence>
<proteinExistence type="predicted"/>
<dbReference type="EMBL" id="FOOU01000011">
    <property type="protein sequence ID" value="SFG68586.1"/>
    <property type="molecule type" value="Genomic_DNA"/>
</dbReference>
<keyword evidence="1" id="KW-0808">Transferase</keyword>
<keyword evidence="1" id="KW-0489">Methyltransferase</keyword>
<dbReference type="GO" id="GO:0008168">
    <property type="term" value="F:methyltransferase activity"/>
    <property type="evidence" value="ECO:0007669"/>
    <property type="project" value="UniProtKB-KW"/>
</dbReference>